<evidence type="ECO:0000259" key="4">
    <source>
        <dbReference type="PROSITE" id="PS51898"/>
    </source>
</evidence>
<dbReference type="RefSeq" id="WP_380788555.1">
    <property type="nucleotide sequence ID" value="NZ_JBHTKR010000001.1"/>
</dbReference>
<evidence type="ECO:0000256" key="2">
    <source>
        <dbReference type="ARBA" id="ARBA00023172"/>
    </source>
</evidence>
<dbReference type="SUPFAM" id="SSF56349">
    <property type="entry name" value="DNA breaking-rejoining enzymes"/>
    <property type="match status" value="1"/>
</dbReference>
<organism evidence="5 6">
    <name type="scientific">Seohaeicola saemankumensis</name>
    <dbReference type="NCBI Taxonomy" id="481181"/>
    <lineage>
        <taxon>Bacteria</taxon>
        <taxon>Pseudomonadati</taxon>
        <taxon>Pseudomonadota</taxon>
        <taxon>Alphaproteobacteria</taxon>
        <taxon>Rhodobacterales</taxon>
        <taxon>Roseobacteraceae</taxon>
        <taxon>Seohaeicola</taxon>
    </lineage>
</organism>
<dbReference type="PROSITE" id="PS51898">
    <property type="entry name" value="TYR_RECOMBINASE"/>
    <property type="match status" value="1"/>
</dbReference>
<evidence type="ECO:0000313" key="6">
    <source>
        <dbReference type="Proteomes" id="UP001597151"/>
    </source>
</evidence>
<keyword evidence="6" id="KW-1185">Reference proteome</keyword>
<keyword evidence="1" id="KW-0238">DNA-binding</keyword>
<evidence type="ECO:0000256" key="3">
    <source>
        <dbReference type="SAM" id="MobiDB-lite"/>
    </source>
</evidence>
<feature type="region of interest" description="Disordered" evidence="3">
    <location>
        <begin position="143"/>
        <end position="162"/>
    </location>
</feature>
<reference evidence="6" key="1">
    <citation type="journal article" date="2019" name="Int. J. Syst. Evol. Microbiol.">
        <title>The Global Catalogue of Microorganisms (GCM) 10K type strain sequencing project: providing services to taxonomists for standard genome sequencing and annotation.</title>
        <authorList>
            <consortium name="The Broad Institute Genomics Platform"/>
            <consortium name="The Broad Institute Genome Sequencing Center for Infectious Disease"/>
            <person name="Wu L."/>
            <person name="Ma J."/>
        </authorList>
    </citation>
    <scope>NUCLEOTIDE SEQUENCE [LARGE SCALE GENOMIC DNA]</scope>
    <source>
        <strain evidence="6">CCUG 55328</strain>
    </source>
</reference>
<dbReference type="InterPro" id="IPR002104">
    <property type="entry name" value="Integrase_catalytic"/>
</dbReference>
<gene>
    <name evidence="5" type="ORF">ACFQ3C_01535</name>
</gene>
<feature type="domain" description="Tyr recombinase" evidence="4">
    <location>
        <begin position="156"/>
        <end position="333"/>
    </location>
</feature>
<dbReference type="InterPro" id="IPR011010">
    <property type="entry name" value="DNA_brk_join_enz"/>
</dbReference>
<dbReference type="InterPro" id="IPR013762">
    <property type="entry name" value="Integrase-like_cat_sf"/>
</dbReference>
<protein>
    <submittedName>
        <fullName evidence="5">Tyrosine-type recombinase/integrase</fullName>
    </submittedName>
</protein>
<evidence type="ECO:0000256" key="1">
    <source>
        <dbReference type="ARBA" id="ARBA00023125"/>
    </source>
</evidence>
<sequence>MKRKKYLWNHPKGRVYFRRKNPKLLVRMLHPEGTAEFDAQYWEIMTGKRAESKRSWKALIEIVLQSDEWADLSPRYRKDLEPVFAYLIVKMGKMDVARLTQADIYDAMEANRHRVRFANYIATAISMLSKVAVKKRWRSDNPAIGVSPKAMPKTKRKPHVPWPDAAVDKFRAEASDLARLIFEIGVGTVQRPGDWPGFTWGDYDPSGDGSLTLRQNKTDIPLTLPCTEHLKAALEKAKADLGFTPLPSRPILCKPTGGAMGYYYIAHLMLSERKRLGLAAYDLHALRYRGVMELAWAGCDDDEIASYSGHTTKAMIAKYAGEARQQMRAKQARLKRH</sequence>
<keyword evidence="2" id="KW-0233">DNA recombination</keyword>
<comment type="caution">
    <text evidence="5">The sequence shown here is derived from an EMBL/GenBank/DDBJ whole genome shotgun (WGS) entry which is preliminary data.</text>
</comment>
<dbReference type="InterPro" id="IPR010998">
    <property type="entry name" value="Integrase_recombinase_N"/>
</dbReference>
<name>A0ABW3TAD3_9RHOB</name>
<dbReference type="EMBL" id="JBHTKR010000001">
    <property type="protein sequence ID" value="MFD1193351.1"/>
    <property type="molecule type" value="Genomic_DNA"/>
</dbReference>
<proteinExistence type="predicted"/>
<accession>A0ABW3TAD3</accession>
<dbReference type="Proteomes" id="UP001597151">
    <property type="component" value="Unassembled WGS sequence"/>
</dbReference>
<evidence type="ECO:0000313" key="5">
    <source>
        <dbReference type="EMBL" id="MFD1193351.1"/>
    </source>
</evidence>
<dbReference type="Gene3D" id="1.10.150.130">
    <property type="match status" value="1"/>
</dbReference>
<dbReference type="Gene3D" id="1.10.443.10">
    <property type="entry name" value="Intergrase catalytic core"/>
    <property type="match status" value="1"/>
</dbReference>